<dbReference type="EC" id="2.3.-.-" evidence="2"/>
<dbReference type="Pfam" id="PF13302">
    <property type="entry name" value="Acetyltransf_3"/>
    <property type="match status" value="1"/>
</dbReference>
<protein>
    <submittedName>
        <fullName evidence="2">GNAT family N-acetyltransferase</fullName>
        <ecNumber evidence="2">2.3.-.-</ecNumber>
    </submittedName>
</protein>
<comment type="caution">
    <text evidence="2">The sequence shown here is derived from an EMBL/GenBank/DDBJ whole genome shotgun (WGS) entry which is preliminary data.</text>
</comment>
<dbReference type="PANTHER" id="PTHR43792">
    <property type="entry name" value="GNAT FAMILY, PUTATIVE (AFU_ORTHOLOGUE AFUA_3G00765)-RELATED-RELATED"/>
    <property type="match status" value="1"/>
</dbReference>
<dbReference type="Gene3D" id="3.40.630.30">
    <property type="match status" value="1"/>
</dbReference>
<dbReference type="PROSITE" id="PS51186">
    <property type="entry name" value="GNAT"/>
    <property type="match status" value="1"/>
</dbReference>
<evidence type="ECO:0000313" key="3">
    <source>
        <dbReference type="Proteomes" id="UP001597327"/>
    </source>
</evidence>
<accession>A0ABW4JWJ1</accession>
<gene>
    <name evidence="2" type="ORF">ACFSC7_08960</name>
</gene>
<dbReference type="InterPro" id="IPR000182">
    <property type="entry name" value="GNAT_dom"/>
</dbReference>
<reference evidence="3" key="1">
    <citation type="journal article" date="2019" name="Int. J. Syst. Evol. Microbiol.">
        <title>The Global Catalogue of Microorganisms (GCM) 10K type strain sequencing project: providing services to taxonomists for standard genome sequencing and annotation.</title>
        <authorList>
            <consortium name="The Broad Institute Genomics Platform"/>
            <consortium name="The Broad Institute Genome Sequencing Center for Infectious Disease"/>
            <person name="Wu L."/>
            <person name="Ma J."/>
        </authorList>
    </citation>
    <scope>NUCLEOTIDE SEQUENCE [LARGE SCALE GENOMIC DNA]</scope>
    <source>
        <strain evidence="3">JCM 3369</strain>
    </source>
</reference>
<dbReference type="EMBL" id="JBHUFA010000001">
    <property type="protein sequence ID" value="MFD1695644.1"/>
    <property type="molecule type" value="Genomic_DNA"/>
</dbReference>
<dbReference type="Proteomes" id="UP001597327">
    <property type="component" value="Unassembled WGS sequence"/>
</dbReference>
<name>A0ABW4JWJ1_9HYPH</name>
<dbReference type="InterPro" id="IPR016181">
    <property type="entry name" value="Acyl_CoA_acyltransferase"/>
</dbReference>
<proteinExistence type="predicted"/>
<evidence type="ECO:0000313" key="2">
    <source>
        <dbReference type="EMBL" id="MFD1695644.1"/>
    </source>
</evidence>
<organism evidence="2 3">
    <name type="scientific">Roseibium aestuarii</name>
    <dbReference type="NCBI Taxonomy" id="2600299"/>
    <lineage>
        <taxon>Bacteria</taxon>
        <taxon>Pseudomonadati</taxon>
        <taxon>Pseudomonadota</taxon>
        <taxon>Alphaproteobacteria</taxon>
        <taxon>Hyphomicrobiales</taxon>
        <taxon>Stappiaceae</taxon>
        <taxon>Roseibium</taxon>
    </lineage>
</organism>
<keyword evidence="2" id="KW-0012">Acyltransferase</keyword>
<dbReference type="GO" id="GO:0016746">
    <property type="term" value="F:acyltransferase activity"/>
    <property type="evidence" value="ECO:0007669"/>
    <property type="project" value="UniProtKB-KW"/>
</dbReference>
<feature type="domain" description="N-acetyltransferase" evidence="1">
    <location>
        <begin position="26"/>
        <end position="182"/>
    </location>
</feature>
<dbReference type="InterPro" id="IPR051531">
    <property type="entry name" value="N-acetyltransferase"/>
</dbReference>
<evidence type="ECO:0000259" key="1">
    <source>
        <dbReference type="PROSITE" id="PS51186"/>
    </source>
</evidence>
<keyword evidence="3" id="KW-1185">Reference proteome</keyword>
<dbReference type="RefSeq" id="WP_149890645.1">
    <property type="nucleotide sequence ID" value="NZ_JBHUFA010000001.1"/>
</dbReference>
<sequence length="205" mass="22809">MVVERDGLLDESSLPAAPLPQEADRVRLDLPRRDDLADIVFLANNHRIAANLATMPHPFALDDAKALIRKAEMARGDNALFAIRLRSTGRFIGVARYARVEEGMPVHVGYWLGEPFWGQGLATEAVHALVDHAFTHGDMAELTAACRVTNPASRKVLIKSGFQYRDQSLIRSIAAGGTVPIERYNLERKVWKSLRSWGVRRSELA</sequence>
<dbReference type="SUPFAM" id="SSF55729">
    <property type="entry name" value="Acyl-CoA N-acyltransferases (Nat)"/>
    <property type="match status" value="1"/>
</dbReference>
<keyword evidence="2" id="KW-0808">Transferase</keyword>